<protein>
    <submittedName>
        <fullName evidence="1">Uncharacterized protein</fullName>
    </submittedName>
</protein>
<dbReference type="EMBL" id="JAMXLR010000058">
    <property type="protein sequence ID" value="MCO6045585.1"/>
    <property type="molecule type" value="Genomic_DNA"/>
</dbReference>
<organism evidence="1 2">
    <name type="scientific">Aeoliella straminimaris</name>
    <dbReference type="NCBI Taxonomy" id="2954799"/>
    <lineage>
        <taxon>Bacteria</taxon>
        <taxon>Pseudomonadati</taxon>
        <taxon>Planctomycetota</taxon>
        <taxon>Planctomycetia</taxon>
        <taxon>Pirellulales</taxon>
        <taxon>Lacipirellulaceae</taxon>
        <taxon>Aeoliella</taxon>
    </lineage>
</organism>
<gene>
    <name evidence="1" type="ORF">NG895_16930</name>
</gene>
<sequence length="52" mass="5602">MTNLQSHLDIPSSIAGGLPIASERCPIEFANLANDGSGYALPDYEGLEQRRL</sequence>
<keyword evidence="2" id="KW-1185">Reference proteome</keyword>
<dbReference type="AlphaFoldDB" id="A0A9X2FB25"/>
<accession>A0A9X2FB25</accession>
<dbReference type="RefSeq" id="WP_252853701.1">
    <property type="nucleotide sequence ID" value="NZ_JAMXLR010000058.1"/>
</dbReference>
<dbReference type="Proteomes" id="UP001155241">
    <property type="component" value="Unassembled WGS sequence"/>
</dbReference>
<evidence type="ECO:0000313" key="1">
    <source>
        <dbReference type="EMBL" id="MCO6045585.1"/>
    </source>
</evidence>
<evidence type="ECO:0000313" key="2">
    <source>
        <dbReference type="Proteomes" id="UP001155241"/>
    </source>
</evidence>
<comment type="caution">
    <text evidence="1">The sequence shown here is derived from an EMBL/GenBank/DDBJ whole genome shotgun (WGS) entry which is preliminary data.</text>
</comment>
<name>A0A9X2FB25_9BACT</name>
<reference evidence="1" key="1">
    <citation type="submission" date="2022-06" db="EMBL/GenBank/DDBJ databases">
        <title>Aeoliella straminimaris, a novel planctomycete from sediments.</title>
        <authorList>
            <person name="Vitorino I.R."/>
            <person name="Lage O.M."/>
        </authorList>
    </citation>
    <scope>NUCLEOTIDE SEQUENCE</scope>
    <source>
        <strain evidence="1">ICT_H6.2</strain>
    </source>
</reference>
<proteinExistence type="predicted"/>